<keyword evidence="2" id="KW-1185">Reference proteome</keyword>
<dbReference type="OrthoDB" id="7877262at2"/>
<protein>
    <recommendedName>
        <fullName evidence="3">Lipoprotein</fullName>
    </recommendedName>
</protein>
<sequence length="103" mass="10883">MRRIALSLIVIGLSACSEDGSLGQEGSPVWLSTASQEAKTAYFTKVCSGYGFQPGTPHMAQCIQTETGNIRARGAAAAASYQASQPTYTTCNRFGQMVSCSSY</sequence>
<dbReference type="EMBL" id="VLKU01000008">
    <property type="protein sequence ID" value="TWI32738.1"/>
    <property type="molecule type" value="Genomic_DNA"/>
</dbReference>
<comment type="caution">
    <text evidence="1">The sequence shown here is derived from an EMBL/GenBank/DDBJ whole genome shotgun (WGS) entry which is preliminary data.</text>
</comment>
<proteinExistence type="predicted"/>
<organism evidence="1 2">
    <name type="scientific">Paracoccus sulfuroxidans</name>
    <dbReference type="NCBI Taxonomy" id="384678"/>
    <lineage>
        <taxon>Bacteria</taxon>
        <taxon>Pseudomonadati</taxon>
        <taxon>Pseudomonadota</taxon>
        <taxon>Alphaproteobacteria</taxon>
        <taxon>Rhodobacterales</taxon>
        <taxon>Paracoccaceae</taxon>
        <taxon>Paracoccus</taxon>
    </lineage>
</organism>
<dbReference type="PROSITE" id="PS51257">
    <property type="entry name" value="PROKAR_LIPOPROTEIN"/>
    <property type="match status" value="1"/>
</dbReference>
<name>A0A562NKQ5_9RHOB</name>
<reference evidence="1 2" key="1">
    <citation type="journal article" date="2015" name="Stand. Genomic Sci.">
        <title>Genomic Encyclopedia of Bacterial and Archaeal Type Strains, Phase III: the genomes of soil and plant-associated and newly described type strains.</title>
        <authorList>
            <person name="Whitman W.B."/>
            <person name="Woyke T."/>
            <person name="Klenk H.P."/>
            <person name="Zhou Y."/>
            <person name="Lilburn T.G."/>
            <person name="Beck B.J."/>
            <person name="De Vos P."/>
            <person name="Vandamme P."/>
            <person name="Eisen J.A."/>
            <person name="Garrity G."/>
            <person name="Hugenholtz P."/>
            <person name="Kyrpides N.C."/>
        </authorList>
    </citation>
    <scope>NUCLEOTIDE SEQUENCE [LARGE SCALE GENOMIC DNA]</scope>
    <source>
        <strain evidence="1 2">CGMCC 1.5364</strain>
    </source>
</reference>
<evidence type="ECO:0000313" key="1">
    <source>
        <dbReference type="EMBL" id="TWI32738.1"/>
    </source>
</evidence>
<dbReference type="RefSeq" id="WP_145398530.1">
    <property type="nucleotide sequence ID" value="NZ_VLKU01000008.1"/>
</dbReference>
<dbReference type="AlphaFoldDB" id="A0A562NKQ5"/>
<accession>A0A562NKQ5</accession>
<gene>
    <name evidence="1" type="ORF">IQ24_02613</name>
</gene>
<dbReference type="Proteomes" id="UP000316225">
    <property type="component" value="Unassembled WGS sequence"/>
</dbReference>
<evidence type="ECO:0008006" key="3">
    <source>
        <dbReference type="Google" id="ProtNLM"/>
    </source>
</evidence>
<evidence type="ECO:0000313" key="2">
    <source>
        <dbReference type="Proteomes" id="UP000316225"/>
    </source>
</evidence>